<name>A0A844YY82_9SPHN</name>
<keyword evidence="6" id="KW-1185">Reference proteome</keyword>
<dbReference type="GO" id="GO:0016853">
    <property type="term" value="F:isomerase activity"/>
    <property type="evidence" value="ECO:0007669"/>
    <property type="project" value="UniProtKB-KW"/>
</dbReference>
<accession>A0A844YY82</accession>
<dbReference type="Proteomes" id="UP000466966">
    <property type="component" value="Unassembled WGS sequence"/>
</dbReference>
<dbReference type="OrthoDB" id="9786584at2"/>
<dbReference type="PIRSF" id="PIRSF006241">
    <property type="entry name" value="HyI"/>
    <property type="match status" value="1"/>
</dbReference>
<feature type="domain" description="Xylose isomerase-like TIM barrel" evidence="4">
    <location>
        <begin position="23"/>
        <end position="239"/>
    </location>
</feature>
<dbReference type="InterPro" id="IPR050417">
    <property type="entry name" value="Sugar_Epim/Isomerase"/>
</dbReference>
<dbReference type="SUPFAM" id="SSF51658">
    <property type="entry name" value="Xylose isomerase-like"/>
    <property type="match status" value="1"/>
</dbReference>
<dbReference type="Gene3D" id="3.20.20.150">
    <property type="entry name" value="Divalent-metal-dependent TIM barrel enzymes"/>
    <property type="match status" value="1"/>
</dbReference>
<keyword evidence="1 2" id="KW-0413">Isomerase</keyword>
<proteinExistence type="inferred from homology"/>
<dbReference type="PANTHER" id="PTHR43489">
    <property type="entry name" value="ISOMERASE"/>
    <property type="match status" value="1"/>
</dbReference>
<dbReference type="EMBL" id="WTYV01000003">
    <property type="protein sequence ID" value="MXO71920.1"/>
    <property type="molecule type" value="Genomic_DNA"/>
</dbReference>
<sequence length="254" mass="27215">MQLSACIEWQFAEAGDDLADRLRAAHAAGLSLAEFHLWRDKNSDGIAAAMADTGVKLTGICVDPRRSIVDPVEHDEMLAAVTDTLTVARKLGSPPLIVASGFRVEGMSEAEHFANAVSVLKQAAALAEAAGVMLVLEPLNTELFATMYLVSTKLGLDIVEAVDSPNLRLLYDVYHSRVMGEDVREVLAGRTHLVAHVQVAGWPGRNEPGTGDLDYAEVMRVLADLCYTGPIGLEYFPTVDSVTSIARAREALGG</sequence>
<feature type="active site" description="Proton donor/acceptor" evidence="3">
    <location>
        <position position="137"/>
    </location>
</feature>
<organism evidence="5 6">
    <name type="scientific">Alteraurantiacibacter buctensis</name>
    <dbReference type="NCBI Taxonomy" id="1503981"/>
    <lineage>
        <taxon>Bacteria</taxon>
        <taxon>Pseudomonadati</taxon>
        <taxon>Pseudomonadota</taxon>
        <taxon>Alphaproteobacteria</taxon>
        <taxon>Sphingomonadales</taxon>
        <taxon>Erythrobacteraceae</taxon>
        <taxon>Alteraurantiacibacter</taxon>
    </lineage>
</organism>
<evidence type="ECO:0000256" key="2">
    <source>
        <dbReference type="PIRNR" id="PIRNR006241"/>
    </source>
</evidence>
<evidence type="ECO:0000313" key="6">
    <source>
        <dbReference type="Proteomes" id="UP000466966"/>
    </source>
</evidence>
<feature type="active site" description="Proton donor/acceptor" evidence="3">
    <location>
        <position position="234"/>
    </location>
</feature>
<evidence type="ECO:0000313" key="5">
    <source>
        <dbReference type="EMBL" id="MXO71920.1"/>
    </source>
</evidence>
<gene>
    <name evidence="5" type="ORF">GRI99_09765</name>
</gene>
<dbReference type="AlphaFoldDB" id="A0A844YY82"/>
<comment type="caution">
    <text evidence="5">The sequence shown here is derived from an EMBL/GenBank/DDBJ whole genome shotgun (WGS) entry which is preliminary data.</text>
</comment>
<comment type="similarity">
    <text evidence="2">Belongs to the hyi family.</text>
</comment>
<dbReference type="InterPro" id="IPR036237">
    <property type="entry name" value="Xyl_isomerase-like_sf"/>
</dbReference>
<reference evidence="5 6" key="1">
    <citation type="submission" date="2019-12" db="EMBL/GenBank/DDBJ databases">
        <title>Genomic-based taxomic classification of the family Erythrobacteraceae.</title>
        <authorList>
            <person name="Xu L."/>
        </authorList>
    </citation>
    <scope>NUCLEOTIDE SEQUENCE [LARGE SCALE GENOMIC DNA]</scope>
    <source>
        <strain evidence="5 6">M0322</strain>
    </source>
</reference>
<dbReference type="RefSeq" id="WP_160771851.1">
    <property type="nucleotide sequence ID" value="NZ_WTYV01000003.1"/>
</dbReference>
<evidence type="ECO:0000259" key="4">
    <source>
        <dbReference type="Pfam" id="PF01261"/>
    </source>
</evidence>
<evidence type="ECO:0000256" key="1">
    <source>
        <dbReference type="ARBA" id="ARBA00023235"/>
    </source>
</evidence>
<dbReference type="InterPro" id="IPR026040">
    <property type="entry name" value="HyI-like"/>
</dbReference>
<protein>
    <submittedName>
        <fullName evidence="5">TIM barrel protein</fullName>
    </submittedName>
</protein>
<dbReference type="Pfam" id="PF01261">
    <property type="entry name" value="AP_endonuc_2"/>
    <property type="match status" value="1"/>
</dbReference>
<dbReference type="InterPro" id="IPR013022">
    <property type="entry name" value="Xyl_isomerase-like_TIM-brl"/>
</dbReference>
<evidence type="ECO:0000256" key="3">
    <source>
        <dbReference type="PIRSR" id="PIRSR006241-50"/>
    </source>
</evidence>